<name>A0A0D6Q320_KOMEU</name>
<dbReference type="RefSeq" id="WP_048852355.1">
    <property type="nucleotide sequence ID" value="NZ_BANI01000296.1"/>
</dbReference>
<evidence type="ECO:0000313" key="3">
    <source>
        <dbReference type="EMBL" id="GAN97962.1"/>
    </source>
</evidence>
<feature type="domain" description="Tail sheath protein subtilisin-like" evidence="2">
    <location>
        <begin position="214"/>
        <end position="373"/>
    </location>
</feature>
<dbReference type="Pfam" id="PF04984">
    <property type="entry name" value="Phage_sheath_1"/>
    <property type="match status" value="1"/>
</dbReference>
<accession>A0A0D6Q320</accession>
<sequence length="496" mass="51751">MSGSITVPNYPDTNRVPGFYFALDNSRANTATQVRRVLIVGQMLATGSATAGTPSLSAGPSDAISKYGAGSQCARMVEAYRQVDTVNELWVLPLADDADGVAATGKILLAGTASASGTLWLYIGDSLVSTAVTAGDTAATIAENVVTAAASVSNLPVSLAVDATTAGQINLTALNKGEVGNTILLGLNLLGTAGAQATPAGITVTLTQMTGGAQNPSTLASALSGIGDRVYDLMPHPFMDVTSLTAFKTNLNDVDGRWCPLEQLYGQAITAYRGTYGDATGLTYLPDDQHQTIMPISDSPSDVCQWAAWIAARTALSMLSNPALPITGLSIPAMPPTDAGRFIRDQRNSLLYDGLSTFTVSDSGTVMIERLTTTYRTNASGQADNSYLDIETLLTAQVCLQDLRSYLAACVGGYILVADGSKIPAGAQATTAALIGKLAAARYQWQSTQMWVQNPDAFAAAVVATNEGSGVVKLFLPYQFANQLWVIAGDCQFTKP</sequence>
<comment type="similarity">
    <text evidence="1">Belongs to the myoviridae tail sheath protein family.</text>
</comment>
<protein>
    <submittedName>
        <fullName evidence="3">Bacteriophage tail sheath protein</fullName>
    </submittedName>
</protein>
<gene>
    <name evidence="3" type="ORF">Geu3261_0351_004</name>
</gene>
<dbReference type="Proteomes" id="UP000032675">
    <property type="component" value="Unassembled WGS sequence"/>
</dbReference>
<evidence type="ECO:0000256" key="1">
    <source>
        <dbReference type="ARBA" id="ARBA00008005"/>
    </source>
</evidence>
<proteinExistence type="inferred from homology"/>
<dbReference type="AlphaFoldDB" id="A0A0D6Q320"/>
<dbReference type="EMBL" id="BANI01000296">
    <property type="protein sequence ID" value="GAN97962.1"/>
    <property type="molecule type" value="Genomic_DNA"/>
</dbReference>
<comment type="caution">
    <text evidence="3">The sequence shown here is derived from an EMBL/GenBank/DDBJ whole genome shotgun (WGS) entry which is preliminary data.</text>
</comment>
<organism evidence="3 4">
    <name type="scientific">Komagataeibacter europaeus NBRC 3261</name>
    <dbReference type="NCBI Taxonomy" id="1234669"/>
    <lineage>
        <taxon>Bacteria</taxon>
        <taxon>Pseudomonadati</taxon>
        <taxon>Pseudomonadota</taxon>
        <taxon>Alphaproteobacteria</taxon>
        <taxon>Acetobacterales</taxon>
        <taxon>Acetobacteraceae</taxon>
        <taxon>Komagataeibacter</taxon>
    </lineage>
</organism>
<evidence type="ECO:0000259" key="2">
    <source>
        <dbReference type="Pfam" id="PF04984"/>
    </source>
</evidence>
<dbReference type="InterPro" id="IPR007067">
    <property type="entry name" value="Tail_sheath"/>
</dbReference>
<evidence type="ECO:0000313" key="4">
    <source>
        <dbReference type="Proteomes" id="UP000032675"/>
    </source>
</evidence>
<dbReference type="InterPro" id="IPR035089">
    <property type="entry name" value="Phage_sheath_subtilisin"/>
</dbReference>
<dbReference type="PIRSF" id="PIRSF007349">
    <property type="entry name" value="Tsp_L"/>
    <property type="match status" value="1"/>
</dbReference>
<reference evidence="3 4" key="1">
    <citation type="submission" date="2012-11" db="EMBL/GenBank/DDBJ databases">
        <title>Whole genome sequence of Gluconacetobacter europaeus NBRC3261.</title>
        <authorList>
            <person name="Azuma Y."/>
            <person name="Higashiura N."/>
            <person name="Hirakawa H."/>
            <person name="Matsushita K."/>
        </authorList>
    </citation>
    <scope>NUCLEOTIDE SEQUENCE [LARGE SCALE GENOMIC DNA]</scope>
    <source>
        <strain evidence="3 4">NBRC 3261</strain>
    </source>
</reference>